<dbReference type="OrthoDB" id="4508185at2759"/>
<keyword evidence="3" id="KW-1185">Reference proteome</keyword>
<feature type="transmembrane region" description="Helical" evidence="1">
    <location>
        <begin position="138"/>
        <end position="157"/>
    </location>
</feature>
<gene>
    <name evidence="2" type="ORF">K469DRAFT_685451</name>
</gene>
<organism evidence="2 3">
    <name type="scientific">Zopfia rhizophila CBS 207.26</name>
    <dbReference type="NCBI Taxonomy" id="1314779"/>
    <lineage>
        <taxon>Eukaryota</taxon>
        <taxon>Fungi</taxon>
        <taxon>Dikarya</taxon>
        <taxon>Ascomycota</taxon>
        <taxon>Pezizomycotina</taxon>
        <taxon>Dothideomycetes</taxon>
        <taxon>Dothideomycetes incertae sedis</taxon>
        <taxon>Zopfiaceae</taxon>
        <taxon>Zopfia</taxon>
    </lineage>
</organism>
<reference evidence="2" key="1">
    <citation type="journal article" date="2020" name="Stud. Mycol.">
        <title>101 Dothideomycetes genomes: a test case for predicting lifestyles and emergence of pathogens.</title>
        <authorList>
            <person name="Haridas S."/>
            <person name="Albert R."/>
            <person name="Binder M."/>
            <person name="Bloem J."/>
            <person name="Labutti K."/>
            <person name="Salamov A."/>
            <person name="Andreopoulos B."/>
            <person name="Baker S."/>
            <person name="Barry K."/>
            <person name="Bills G."/>
            <person name="Bluhm B."/>
            <person name="Cannon C."/>
            <person name="Castanera R."/>
            <person name="Culley D."/>
            <person name="Daum C."/>
            <person name="Ezra D."/>
            <person name="Gonzalez J."/>
            <person name="Henrissat B."/>
            <person name="Kuo A."/>
            <person name="Liang C."/>
            <person name="Lipzen A."/>
            <person name="Lutzoni F."/>
            <person name="Magnuson J."/>
            <person name="Mondo S."/>
            <person name="Nolan M."/>
            <person name="Ohm R."/>
            <person name="Pangilinan J."/>
            <person name="Park H.-J."/>
            <person name="Ramirez L."/>
            <person name="Alfaro M."/>
            <person name="Sun H."/>
            <person name="Tritt A."/>
            <person name="Yoshinaga Y."/>
            <person name="Zwiers L.-H."/>
            <person name="Turgeon B."/>
            <person name="Goodwin S."/>
            <person name="Spatafora J."/>
            <person name="Crous P."/>
            <person name="Grigoriev I."/>
        </authorList>
    </citation>
    <scope>NUCLEOTIDE SEQUENCE</scope>
    <source>
        <strain evidence="2">CBS 207.26</strain>
    </source>
</reference>
<dbReference type="AlphaFoldDB" id="A0A6A6E6T4"/>
<keyword evidence="1" id="KW-0472">Membrane</keyword>
<keyword evidence="1" id="KW-0812">Transmembrane</keyword>
<sequence length="180" mass="20362">MSCRNDINGTTTMVTPVEYDAGNINNTLLPPPVPMMTTTGLFCRMMAWITGFCTLQNCACSPNNAFNYSSTFTINNRFYCWYSSLIASLCAVRAALVRAQSFASITNLNYKNQCYALLTRQPSIYVARQRRFMARLQIPWVIILIILIILIALHHRLDYSPIIYIPTIYGLSTVPPRTDA</sequence>
<evidence type="ECO:0000313" key="3">
    <source>
        <dbReference type="Proteomes" id="UP000800200"/>
    </source>
</evidence>
<keyword evidence="1" id="KW-1133">Transmembrane helix</keyword>
<evidence type="ECO:0000256" key="1">
    <source>
        <dbReference type="SAM" id="Phobius"/>
    </source>
</evidence>
<dbReference type="Proteomes" id="UP000800200">
    <property type="component" value="Unassembled WGS sequence"/>
</dbReference>
<proteinExistence type="predicted"/>
<evidence type="ECO:0000313" key="2">
    <source>
        <dbReference type="EMBL" id="KAF2187534.1"/>
    </source>
</evidence>
<name>A0A6A6E6T4_9PEZI</name>
<accession>A0A6A6E6T4</accession>
<dbReference type="EMBL" id="ML994626">
    <property type="protein sequence ID" value="KAF2187534.1"/>
    <property type="molecule type" value="Genomic_DNA"/>
</dbReference>
<protein>
    <submittedName>
        <fullName evidence="2">Uncharacterized protein</fullName>
    </submittedName>
</protein>